<comment type="subcellular location">
    <subcellularLocation>
        <location evidence="1">Membrane</location>
        <topology evidence="1">Single-pass type I membrane protein</topology>
    </subcellularLocation>
</comment>
<dbReference type="GO" id="GO:1990430">
    <property type="term" value="F:extracellular matrix protein binding"/>
    <property type="evidence" value="ECO:0007669"/>
    <property type="project" value="TreeGrafter"/>
</dbReference>
<dbReference type="SUPFAM" id="SSF57184">
    <property type="entry name" value="Growth factor receptor domain"/>
    <property type="match status" value="1"/>
</dbReference>
<dbReference type="PANTHER" id="PTHR14789:SF4">
    <property type="entry name" value="ENDOSIALIN"/>
    <property type="match status" value="1"/>
</dbReference>
<feature type="signal peptide" evidence="15">
    <location>
        <begin position="1"/>
        <end position="24"/>
    </location>
</feature>
<feature type="region of interest" description="Disordered" evidence="13">
    <location>
        <begin position="491"/>
        <end position="660"/>
    </location>
</feature>
<keyword evidence="4 14" id="KW-0812">Transmembrane</keyword>
<dbReference type="FunFam" id="2.10.25.10:FF:000240">
    <property type="entry name" value="Vitamin K-dependent protein S"/>
    <property type="match status" value="1"/>
</dbReference>
<evidence type="ECO:0000256" key="2">
    <source>
        <dbReference type="ARBA" id="ARBA00022536"/>
    </source>
</evidence>
<dbReference type="Proteomes" id="UP000694404">
    <property type="component" value="Unplaced"/>
</dbReference>
<evidence type="ECO:0000256" key="13">
    <source>
        <dbReference type="SAM" id="MobiDB-lite"/>
    </source>
</evidence>
<dbReference type="GeneTree" id="ENSGT00940000162405"/>
<feature type="domain" description="EGF-like" evidence="16">
    <location>
        <begin position="294"/>
        <end position="333"/>
    </location>
</feature>
<dbReference type="Pfam" id="PF14670">
    <property type="entry name" value="FXa_inhibition"/>
    <property type="match status" value="1"/>
</dbReference>
<feature type="chain" id="PRO_5034614676" evidence="15">
    <location>
        <begin position="25"/>
        <end position="732"/>
    </location>
</feature>
<feature type="domain" description="C-type lectin" evidence="17">
    <location>
        <begin position="45"/>
        <end position="168"/>
    </location>
</feature>
<dbReference type="GO" id="GO:0050840">
    <property type="term" value="F:extracellular matrix binding"/>
    <property type="evidence" value="ECO:0007669"/>
    <property type="project" value="TreeGrafter"/>
</dbReference>
<keyword evidence="11" id="KW-0325">Glycoprotein</keyword>
<dbReference type="PROSITE" id="PS50026">
    <property type="entry name" value="EGF_3"/>
    <property type="match status" value="3"/>
</dbReference>
<dbReference type="SUPFAM" id="SSF56436">
    <property type="entry name" value="C-type lectin-like"/>
    <property type="match status" value="1"/>
</dbReference>
<feature type="compositionally biased region" description="Low complexity" evidence="13">
    <location>
        <begin position="518"/>
        <end position="541"/>
    </location>
</feature>
<reference evidence="18" key="1">
    <citation type="submission" date="2025-08" db="UniProtKB">
        <authorList>
            <consortium name="Ensembl"/>
        </authorList>
    </citation>
    <scope>IDENTIFICATION</scope>
</reference>
<proteinExistence type="predicted"/>
<evidence type="ECO:0000256" key="12">
    <source>
        <dbReference type="PROSITE-ProRule" id="PRU00076"/>
    </source>
</evidence>
<keyword evidence="9 14" id="KW-0472">Membrane</keyword>
<dbReference type="CDD" id="cd03600">
    <property type="entry name" value="CLECT_thrombomodulin_like"/>
    <property type="match status" value="1"/>
</dbReference>
<evidence type="ECO:0000256" key="1">
    <source>
        <dbReference type="ARBA" id="ARBA00004479"/>
    </source>
</evidence>
<dbReference type="CDD" id="cd00054">
    <property type="entry name" value="EGF_CA"/>
    <property type="match status" value="2"/>
</dbReference>
<keyword evidence="3" id="KW-0597">Phosphoprotein</keyword>
<evidence type="ECO:0000259" key="17">
    <source>
        <dbReference type="PROSITE" id="PS50041"/>
    </source>
</evidence>
<dbReference type="InterPro" id="IPR000152">
    <property type="entry name" value="EGF-type_Asp/Asn_hydroxyl_site"/>
</dbReference>
<keyword evidence="2 12" id="KW-0245">EGF-like domain</keyword>
<dbReference type="SUPFAM" id="SSF57196">
    <property type="entry name" value="EGF/Laminin"/>
    <property type="match status" value="2"/>
</dbReference>
<feature type="domain" description="EGF-like" evidence="16">
    <location>
        <begin position="372"/>
        <end position="411"/>
    </location>
</feature>
<dbReference type="PANTHER" id="PTHR14789">
    <property type="entry name" value="CHONDROLECTIN VARIANT CHODLFDELTAE"/>
    <property type="match status" value="1"/>
</dbReference>
<protein>
    <submittedName>
        <fullName evidence="18">CD248 molecule</fullName>
    </submittedName>
</protein>
<evidence type="ECO:0000313" key="18">
    <source>
        <dbReference type="Ensembl" id="ENSCABP00000023647.1"/>
    </source>
</evidence>
<dbReference type="Gene3D" id="3.10.100.10">
    <property type="entry name" value="Mannose-Binding Protein A, subunit A"/>
    <property type="match status" value="1"/>
</dbReference>
<dbReference type="InterPro" id="IPR016186">
    <property type="entry name" value="C-type_lectin-like/link_sf"/>
</dbReference>
<evidence type="ECO:0000256" key="15">
    <source>
        <dbReference type="SAM" id="SignalP"/>
    </source>
</evidence>
<dbReference type="SMART" id="SM00181">
    <property type="entry name" value="EGF"/>
    <property type="match status" value="5"/>
</dbReference>
<dbReference type="InterPro" id="IPR001304">
    <property type="entry name" value="C-type_lectin-like"/>
</dbReference>
<organism evidence="18 19">
    <name type="scientific">Chelonoidis abingdonii</name>
    <name type="common">Abingdon island giant tortoise</name>
    <name type="synonym">Testudo abingdonii</name>
    <dbReference type="NCBI Taxonomy" id="106734"/>
    <lineage>
        <taxon>Eukaryota</taxon>
        <taxon>Metazoa</taxon>
        <taxon>Chordata</taxon>
        <taxon>Craniata</taxon>
        <taxon>Vertebrata</taxon>
        <taxon>Euteleostomi</taxon>
        <taxon>Archelosauria</taxon>
        <taxon>Testudinata</taxon>
        <taxon>Testudines</taxon>
        <taxon>Cryptodira</taxon>
        <taxon>Durocryptodira</taxon>
        <taxon>Testudinoidea</taxon>
        <taxon>Testudinidae</taxon>
        <taxon>Chelonoidis</taxon>
    </lineage>
</organism>
<dbReference type="PROSITE" id="PS01187">
    <property type="entry name" value="EGF_CA"/>
    <property type="match status" value="1"/>
</dbReference>
<evidence type="ECO:0000256" key="5">
    <source>
        <dbReference type="ARBA" id="ARBA00022729"/>
    </source>
</evidence>
<evidence type="ECO:0000256" key="9">
    <source>
        <dbReference type="ARBA" id="ARBA00023136"/>
    </source>
</evidence>
<evidence type="ECO:0000256" key="14">
    <source>
        <dbReference type="SAM" id="Phobius"/>
    </source>
</evidence>
<dbReference type="AlphaFoldDB" id="A0A8C0IX73"/>
<dbReference type="PROSITE" id="PS00010">
    <property type="entry name" value="ASX_HYDROXYL"/>
    <property type="match status" value="3"/>
</dbReference>
<name>A0A8C0IX73_CHEAB</name>
<dbReference type="Gene3D" id="2.10.25.10">
    <property type="entry name" value="Laminin"/>
    <property type="match status" value="5"/>
</dbReference>
<evidence type="ECO:0000256" key="7">
    <source>
        <dbReference type="ARBA" id="ARBA00022737"/>
    </source>
</evidence>
<dbReference type="InterPro" id="IPR018097">
    <property type="entry name" value="EGF_Ca-bd_CS"/>
</dbReference>
<sequence>ASVGARTMLRLWLLLTGLVGPARGAWPGPEAAWPGPEAACGPEGCYVVFFQRRSFLESWRSCRERGGNLATLKRHEEAAQVAELLQATGPGTGQQRLFWIGLQRQPRQCFPQRPLRGFTWTTGDQDTFYTNWAQAEPAGGTACSASRCVVLSYGPATQENFQWLEGSCTLPVDGFLCRFSFAGMCHGLATEETGPVSYTTPFGQVSSTLSHIPFGTVASVACGGAAPVSVLCMQRDDGSVGWSKEEPLCGEEQGDWCEGDNGGCQQLCVDEGPSYSCECHAGHALLPDGRSCAPADGCQNHPCQFECVPGEDGGYRCLCPMGYILASDGHTCEDTDECATDPCEQLCDNFPGGFQCRCQLGYEDDGAGGCTDLDECSSAPCEHHCENTDGSYMCLCHLGFSPAEEAPQHCVDNDECQIPGVCQQMCVNYVGGFECYCTEGYELEADGISCAPLAEPPALATRQQTFYPHLRVQQEWGGEVLQVLGTDKPFSLTQEFPDPTASPPDLSPAASHPITGHSAPRPSTMPPASTTSPPIPSTTTGPPNPTTSPPISSTTTDPPDLTTGPPIPSSTTLIPPTSTAPPEPTNAPKVPHTSPAITPTIGPPTPSPSPPSSKSPRSPGAPASPYSGGEGDPAADRARAPLPPSEDPSTSPGGERARKKQDDRWLLVALLVPLCVFLVIMVALGIVYCTRCGARAKSRSVTQCYRWVTSAGGKAPPHPAAGAHLTTCRTSV</sequence>
<feature type="compositionally biased region" description="Low complexity" evidence="13">
    <location>
        <begin position="614"/>
        <end position="627"/>
    </location>
</feature>
<evidence type="ECO:0000256" key="4">
    <source>
        <dbReference type="ARBA" id="ARBA00022692"/>
    </source>
</evidence>
<dbReference type="Pfam" id="PF12662">
    <property type="entry name" value="cEGF"/>
    <property type="match status" value="1"/>
</dbReference>
<feature type="compositionally biased region" description="Low complexity" evidence="13">
    <location>
        <begin position="549"/>
        <end position="577"/>
    </location>
</feature>
<keyword evidence="6" id="KW-0430">Lectin</keyword>
<dbReference type="Pfam" id="PF00059">
    <property type="entry name" value="Lectin_C"/>
    <property type="match status" value="1"/>
</dbReference>
<dbReference type="PRINTS" id="PR01217">
    <property type="entry name" value="PRICHEXTENSN"/>
</dbReference>
<evidence type="ECO:0000256" key="6">
    <source>
        <dbReference type="ARBA" id="ARBA00022734"/>
    </source>
</evidence>
<dbReference type="InterPro" id="IPR001881">
    <property type="entry name" value="EGF-like_Ca-bd_dom"/>
</dbReference>
<dbReference type="InterPro" id="IPR000742">
    <property type="entry name" value="EGF"/>
</dbReference>
<evidence type="ECO:0000313" key="19">
    <source>
        <dbReference type="Proteomes" id="UP000694404"/>
    </source>
</evidence>
<dbReference type="PROSITE" id="PS50041">
    <property type="entry name" value="C_TYPE_LECTIN_2"/>
    <property type="match status" value="1"/>
</dbReference>
<dbReference type="GO" id="GO:0030246">
    <property type="term" value="F:carbohydrate binding"/>
    <property type="evidence" value="ECO:0007669"/>
    <property type="project" value="UniProtKB-KW"/>
</dbReference>
<accession>A0A8C0IX73</accession>
<feature type="domain" description="EGF-like" evidence="16">
    <location>
        <begin position="334"/>
        <end position="368"/>
    </location>
</feature>
<dbReference type="InterPro" id="IPR026823">
    <property type="entry name" value="cEGF"/>
</dbReference>
<evidence type="ECO:0000256" key="8">
    <source>
        <dbReference type="ARBA" id="ARBA00022989"/>
    </source>
</evidence>
<dbReference type="FunFam" id="2.10.25.10:FF:000406">
    <property type="entry name" value="CD248 molecule"/>
    <property type="match status" value="1"/>
</dbReference>
<feature type="compositionally biased region" description="Pro residues" evidence="13">
    <location>
        <begin position="601"/>
        <end position="613"/>
    </location>
</feature>
<dbReference type="Ensembl" id="ENSCABT00000025913.1">
    <property type="protein sequence ID" value="ENSCABP00000023647.1"/>
    <property type="gene ID" value="ENSCABG00000017426.1"/>
</dbReference>
<dbReference type="Pfam" id="PF07645">
    <property type="entry name" value="EGF_CA"/>
    <property type="match status" value="2"/>
</dbReference>
<dbReference type="InterPro" id="IPR049883">
    <property type="entry name" value="NOTCH1_EGF-like"/>
</dbReference>
<dbReference type="GO" id="GO:0005509">
    <property type="term" value="F:calcium ion binding"/>
    <property type="evidence" value="ECO:0007669"/>
    <property type="project" value="InterPro"/>
</dbReference>
<evidence type="ECO:0000256" key="10">
    <source>
        <dbReference type="ARBA" id="ARBA00023157"/>
    </source>
</evidence>
<evidence type="ECO:0000256" key="11">
    <source>
        <dbReference type="ARBA" id="ARBA00023180"/>
    </source>
</evidence>
<dbReference type="SMART" id="SM00034">
    <property type="entry name" value="CLECT"/>
    <property type="match status" value="1"/>
</dbReference>
<dbReference type="GO" id="GO:0031012">
    <property type="term" value="C:extracellular matrix"/>
    <property type="evidence" value="ECO:0007669"/>
    <property type="project" value="TreeGrafter"/>
</dbReference>
<dbReference type="SMART" id="SM00179">
    <property type="entry name" value="EGF_CA"/>
    <property type="match status" value="5"/>
</dbReference>
<dbReference type="InterPro" id="IPR009030">
    <property type="entry name" value="Growth_fac_rcpt_cys_sf"/>
</dbReference>
<comment type="caution">
    <text evidence="12">Lacks conserved residue(s) required for the propagation of feature annotation.</text>
</comment>
<keyword evidence="5 15" id="KW-0732">Signal</keyword>
<keyword evidence="7" id="KW-0677">Repeat</keyword>
<evidence type="ECO:0000256" key="3">
    <source>
        <dbReference type="ARBA" id="ARBA00022553"/>
    </source>
</evidence>
<dbReference type="InterPro" id="IPR016187">
    <property type="entry name" value="CTDL_fold"/>
</dbReference>
<keyword evidence="19" id="KW-1185">Reference proteome</keyword>
<dbReference type="GO" id="GO:0016477">
    <property type="term" value="P:cell migration"/>
    <property type="evidence" value="ECO:0007669"/>
    <property type="project" value="TreeGrafter"/>
</dbReference>
<dbReference type="OMA" id="APNKRIT"/>
<keyword evidence="10" id="KW-1015">Disulfide bond</keyword>
<keyword evidence="8 14" id="KW-1133">Transmembrane helix</keyword>
<evidence type="ECO:0000259" key="16">
    <source>
        <dbReference type="PROSITE" id="PS50026"/>
    </source>
</evidence>
<reference evidence="18" key="2">
    <citation type="submission" date="2025-09" db="UniProtKB">
        <authorList>
            <consortium name="Ensembl"/>
        </authorList>
    </citation>
    <scope>IDENTIFICATION</scope>
</reference>
<dbReference type="PROSITE" id="PS01186">
    <property type="entry name" value="EGF_2"/>
    <property type="match status" value="1"/>
</dbReference>
<dbReference type="InterPro" id="IPR051505">
    <property type="entry name" value="C-type_lectin_domain"/>
</dbReference>
<dbReference type="GO" id="GO:0009897">
    <property type="term" value="C:external side of plasma membrane"/>
    <property type="evidence" value="ECO:0007669"/>
    <property type="project" value="TreeGrafter"/>
</dbReference>
<gene>
    <name evidence="18" type="primary">CD248</name>
</gene>
<feature type="transmembrane region" description="Helical" evidence="14">
    <location>
        <begin position="665"/>
        <end position="689"/>
    </location>
</feature>